<keyword evidence="2" id="KW-1133">Transmembrane helix</keyword>
<dbReference type="STRING" id="50376.A0A517L7B5"/>
<keyword evidence="2" id="KW-0472">Membrane</keyword>
<feature type="transmembrane region" description="Helical" evidence="2">
    <location>
        <begin position="250"/>
        <end position="273"/>
    </location>
</feature>
<organism evidence="4 5">
    <name type="scientific">Venturia effusa</name>
    <dbReference type="NCBI Taxonomy" id="50376"/>
    <lineage>
        <taxon>Eukaryota</taxon>
        <taxon>Fungi</taxon>
        <taxon>Dikarya</taxon>
        <taxon>Ascomycota</taxon>
        <taxon>Pezizomycotina</taxon>
        <taxon>Dothideomycetes</taxon>
        <taxon>Pleosporomycetidae</taxon>
        <taxon>Venturiales</taxon>
        <taxon>Venturiaceae</taxon>
        <taxon>Venturia</taxon>
    </lineage>
</organism>
<evidence type="ECO:0000256" key="1">
    <source>
        <dbReference type="SAM" id="MobiDB-lite"/>
    </source>
</evidence>
<protein>
    <recommendedName>
        <fullName evidence="6">Mid2 domain-containing protein</fullName>
    </recommendedName>
</protein>
<evidence type="ECO:0000313" key="4">
    <source>
        <dbReference type="EMBL" id="QDS71528.1"/>
    </source>
</evidence>
<keyword evidence="3" id="KW-0732">Signal</keyword>
<dbReference type="Proteomes" id="UP000316270">
    <property type="component" value="Chromosome 6"/>
</dbReference>
<dbReference type="EMBL" id="CP042190">
    <property type="protein sequence ID" value="QDS71528.1"/>
    <property type="molecule type" value="Genomic_DNA"/>
</dbReference>
<accession>A0A517L7B5</accession>
<evidence type="ECO:0000313" key="5">
    <source>
        <dbReference type="Proteomes" id="UP000316270"/>
    </source>
</evidence>
<keyword evidence="5" id="KW-1185">Reference proteome</keyword>
<gene>
    <name evidence="4" type="ORF">FKW77_005156</name>
</gene>
<sequence length="423" mass="43062">MPSSSRAMALFAFMSLLLFWPVGASPAAKPQVTPLARLDERANGANIIGFSSSGTGWRTRSCNNGFFSSSGTLGNCCVSASCTYITACRSSYLYYAGGKSAFCGSTGICGTGLVLKTVGDLSPLSVFNCESDWRVTATLSASSTTSNGPSTVTSVRTTALTSTVTNSVTQAVAAASVGASSPTVQLTSVATTSDVTTASPVTLTVTNSQGQATTQVTVINAVASTISSSSSTASVLPLHNNASSSSNTGAIAGGVVGGAAVIALAALGIFFLLRRKSNQAPATAPANSDPGYFAPTVGGQQPNDGQPPPFSQVEYMNNPPAMAHNGYQSSPAPTYGAYAPPMEVVGQRHQQDYKYLPQQDAKVDGQKGVETSIAPTGPLTPQPQEVDGSLVAPPSSMLHTGQGPQEVYGSPVIAPVEMPAHAR</sequence>
<feature type="region of interest" description="Disordered" evidence="1">
    <location>
        <begin position="281"/>
        <end position="309"/>
    </location>
</feature>
<proteinExistence type="predicted"/>
<reference evidence="4 5" key="1">
    <citation type="submission" date="2019-07" db="EMBL/GenBank/DDBJ databases">
        <title>Finished genome of Venturia effusa.</title>
        <authorList>
            <person name="Young C.A."/>
            <person name="Cox M.P."/>
            <person name="Ganley A.R.D."/>
            <person name="David W.J."/>
        </authorList>
    </citation>
    <scope>NUCLEOTIDE SEQUENCE [LARGE SCALE GENOMIC DNA]</scope>
    <source>
        <strain evidence="5">albino</strain>
    </source>
</reference>
<evidence type="ECO:0008006" key="6">
    <source>
        <dbReference type="Google" id="ProtNLM"/>
    </source>
</evidence>
<keyword evidence="2" id="KW-0812">Transmembrane</keyword>
<evidence type="ECO:0000256" key="3">
    <source>
        <dbReference type="SAM" id="SignalP"/>
    </source>
</evidence>
<name>A0A517L7B5_9PEZI</name>
<dbReference type="OrthoDB" id="3941611at2759"/>
<feature type="chain" id="PRO_5022161737" description="Mid2 domain-containing protein" evidence="3">
    <location>
        <begin position="25"/>
        <end position="423"/>
    </location>
</feature>
<feature type="signal peptide" evidence="3">
    <location>
        <begin position="1"/>
        <end position="24"/>
    </location>
</feature>
<evidence type="ECO:0000256" key="2">
    <source>
        <dbReference type="SAM" id="Phobius"/>
    </source>
</evidence>
<dbReference type="AlphaFoldDB" id="A0A517L7B5"/>